<comment type="caution">
    <text evidence="2">The sequence shown here is derived from an EMBL/GenBank/DDBJ whole genome shotgun (WGS) entry which is preliminary data.</text>
</comment>
<dbReference type="EMBL" id="JAVIJP010000054">
    <property type="protein sequence ID" value="KAL3622992.1"/>
    <property type="molecule type" value="Genomic_DNA"/>
</dbReference>
<accession>A0ABD3C095</accession>
<protein>
    <submittedName>
        <fullName evidence="2">Uncharacterized protein</fullName>
    </submittedName>
</protein>
<gene>
    <name evidence="2" type="ORF">CASFOL_031808</name>
</gene>
<proteinExistence type="predicted"/>
<sequence length="105" mass="11249">MKKPSPTLIQTFHPTPNPNPNFSSHHRRAQSESFFRSPDLDDILLDDVLADLNLDFSDAAPSLLPPPLAQHSEAKPTAHLRSLSVDADFFDGLGLDGGGPPPAAA</sequence>
<evidence type="ECO:0000313" key="3">
    <source>
        <dbReference type="Proteomes" id="UP001632038"/>
    </source>
</evidence>
<name>A0ABD3C095_9LAMI</name>
<keyword evidence="3" id="KW-1185">Reference proteome</keyword>
<evidence type="ECO:0000313" key="2">
    <source>
        <dbReference type="EMBL" id="KAL3622992.1"/>
    </source>
</evidence>
<dbReference type="AlphaFoldDB" id="A0ABD3C095"/>
<dbReference type="Proteomes" id="UP001632038">
    <property type="component" value="Unassembled WGS sequence"/>
</dbReference>
<organism evidence="2 3">
    <name type="scientific">Castilleja foliolosa</name>
    <dbReference type="NCBI Taxonomy" id="1961234"/>
    <lineage>
        <taxon>Eukaryota</taxon>
        <taxon>Viridiplantae</taxon>
        <taxon>Streptophyta</taxon>
        <taxon>Embryophyta</taxon>
        <taxon>Tracheophyta</taxon>
        <taxon>Spermatophyta</taxon>
        <taxon>Magnoliopsida</taxon>
        <taxon>eudicotyledons</taxon>
        <taxon>Gunneridae</taxon>
        <taxon>Pentapetalae</taxon>
        <taxon>asterids</taxon>
        <taxon>lamiids</taxon>
        <taxon>Lamiales</taxon>
        <taxon>Orobanchaceae</taxon>
        <taxon>Pedicularideae</taxon>
        <taxon>Castillejinae</taxon>
        <taxon>Castilleja</taxon>
    </lineage>
</organism>
<evidence type="ECO:0000256" key="1">
    <source>
        <dbReference type="SAM" id="MobiDB-lite"/>
    </source>
</evidence>
<feature type="region of interest" description="Disordered" evidence="1">
    <location>
        <begin position="1"/>
        <end position="31"/>
    </location>
</feature>
<reference evidence="3" key="1">
    <citation type="journal article" date="2024" name="IScience">
        <title>Strigolactones Initiate the Formation of Haustorium-like Structures in Castilleja.</title>
        <authorList>
            <person name="Buerger M."/>
            <person name="Peterson D."/>
            <person name="Chory J."/>
        </authorList>
    </citation>
    <scope>NUCLEOTIDE SEQUENCE [LARGE SCALE GENOMIC DNA]</scope>
</reference>